<dbReference type="CDD" id="cd05262">
    <property type="entry name" value="SDR_a7"/>
    <property type="match status" value="1"/>
</dbReference>
<name>A0A4U8Z6B9_METTU</name>
<dbReference type="InterPro" id="IPR036291">
    <property type="entry name" value="NAD(P)-bd_dom_sf"/>
</dbReference>
<dbReference type="GO" id="GO:0005737">
    <property type="term" value="C:cytoplasm"/>
    <property type="evidence" value="ECO:0007669"/>
    <property type="project" value="TreeGrafter"/>
</dbReference>
<reference evidence="2 3" key="1">
    <citation type="submission" date="2019-03" db="EMBL/GenBank/DDBJ databases">
        <authorList>
            <person name="Kox A.R. M."/>
        </authorList>
    </citation>
    <scope>NUCLEOTIDE SEQUENCE [LARGE SCALE GENOMIC DNA]</scope>
    <source>
        <strain evidence="2">MTUNDRAET4 annotated genome</strain>
    </source>
</reference>
<evidence type="ECO:0000259" key="1">
    <source>
        <dbReference type="Pfam" id="PF01370"/>
    </source>
</evidence>
<evidence type="ECO:0000313" key="3">
    <source>
        <dbReference type="Proteomes" id="UP000294360"/>
    </source>
</evidence>
<organism evidence="2 3">
    <name type="scientific">Methylocella tundrae</name>
    <dbReference type="NCBI Taxonomy" id="227605"/>
    <lineage>
        <taxon>Bacteria</taxon>
        <taxon>Pseudomonadati</taxon>
        <taxon>Pseudomonadota</taxon>
        <taxon>Alphaproteobacteria</taxon>
        <taxon>Hyphomicrobiales</taxon>
        <taxon>Beijerinckiaceae</taxon>
        <taxon>Methylocella</taxon>
    </lineage>
</organism>
<dbReference type="Proteomes" id="UP000294360">
    <property type="component" value="Chromosome"/>
</dbReference>
<evidence type="ECO:0000313" key="2">
    <source>
        <dbReference type="EMBL" id="VFU10821.1"/>
    </source>
</evidence>
<protein>
    <submittedName>
        <fullName evidence="2">NAD-dependent dehydratase</fullName>
    </submittedName>
</protein>
<gene>
    <name evidence="2" type="ORF">MTUNDRAET4_3940</name>
</gene>
<dbReference type="RefSeq" id="WP_134491717.1">
    <property type="nucleotide sequence ID" value="NZ_CP139089.1"/>
</dbReference>
<dbReference type="EMBL" id="LR536450">
    <property type="protein sequence ID" value="VFU10821.1"/>
    <property type="molecule type" value="Genomic_DNA"/>
</dbReference>
<accession>A0A4U8Z6B9</accession>
<dbReference type="OrthoDB" id="9787292at2"/>
<dbReference type="PANTHER" id="PTHR48079">
    <property type="entry name" value="PROTEIN YEEZ"/>
    <property type="match status" value="1"/>
</dbReference>
<dbReference type="InterPro" id="IPR051783">
    <property type="entry name" value="NAD(P)-dependent_oxidoreduct"/>
</dbReference>
<dbReference type="Gene3D" id="3.40.50.720">
    <property type="entry name" value="NAD(P)-binding Rossmann-like Domain"/>
    <property type="match status" value="1"/>
</dbReference>
<sequence>MRVFVTGATGFIGLPVVKELIAAGHEVLGMARSDEGAKSLAAIGAEVHRGSLEDLDGLRKGATASEAVIHLAFIHDWSNFVESCEVDRRAIEALGSVLAGSDKPLIVTGGLAGLAGPGQVAIEDDVVPPDFPFPRVSEQTALSLKGVRASVVRLPQVHDPVKQGLTTPAIEVYREKGVCAYVGDGLNRWPAAYVLDVARLYRLAIEKAEPNAKYHAVAEEGVSMRDIAEAIGRRLKLPVKSIAPEEAQAFFGWLGMFATYDMPASSAQTRKQLGWEPTGPGLIADLEQLRVSDS</sequence>
<proteinExistence type="predicted"/>
<dbReference type="AlphaFoldDB" id="A0A4U8Z6B9"/>
<dbReference type="Pfam" id="PF01370">
    <property type="entry name" value="Epimerase"/>
    <property type="match status" value="1"/>
</dbReference>
<dbReference type="InterPro" id="IPR001509">
    <property type="entry name" value="Epimerase_deHydtase"/>
</dbReference>
<dbReference type="PANTHER" id="PTHR48079:SF6">
    <property type="entry name" value="NAD(P)-BINDING DOMAIN-CONTAINING PROTEIN-RELATED"/>
    <property type="match status" value="1"/>
</dbReference>
<dbReference type="SUPFAM" id="SSF51735">
    <property type="entry name" value="NAD(P)-binding Rossmann-fold domains"/>
    <property type="match status" value="1"/>
</dbReference>
<feature type="domain" description="NAD-dependent epimerase/dehydratase" evidence="1">
    <location>
        <begin position="3"/>
        <end position="80"/>
    </location>
</feature>
<dbReference type="GO" id="GO:0004029">
    <property type="term" value="F:aldehyde dehydrogenase (NAD+) activity"/>
    <property type="evidence" value="ECO:0007669"/>
    <property type="project" value="TreeGrafter"/>
</dbReference>
<dbReference type="KEGG" id="mtun:MTUNDRAET4_3940"/>